<dbReference type="Proteomes" id="UP000093000">
    <property type="component" value="Unassembled WGS sequence"/>
</dbReference>
<accession>A0A1C7NJ59</accession>
<keyword evidence="3" id="KW-1185">Reference proteome</keyword>
<reference evidence="2 3" key="1">
    <citation type="submission" date="2016-03" db="EMBL/GenBank/DDBJ databases">
        <title>Choanephora cucurbitarum.</title>
        <authorList>
            <person name="Min B."/>
            <person name="Park H."/>
            <person name="Park J.-H."/>
            <person name="Shin H.-D."/>
            <person name="Choi I.-G."/>
        </authorList>
    </citation>
    <scope>NUCLEOTIDE SEQUENCE [LARGE SCALE GENOMIC DNA]</scope>
    <source>
        <strain evidence="2 3">KUS-F28377</strain>
    </source>
</reference>
<evidence type="ECO:0000313" key="2">
    <source>
        <dbReference type="EMBL" id="OBZ87354.1"/>
    </source>
</evidence>
<organism evidence="2 3">
    <name type="scientific">Choanephora cucurbitarum</name>
    <dbReference type="NCBI Taxonomy" id="101091"/>
    <lineage>
        <taxon>Eukaryota</taxon>
        <taxon>Fungi</taxon>
        <taxon>Fungi incertae sedis</taxon>
        <taxon>Mucoromycota</taxon>
        <taxon>Mucoromycotina</taxon>
        <taxon>Mucoromycetes</taxon>
        <taxon>Mucorales</taxon>
        <taxon>Mucorineae</taxon>
        <taxon>Choanephoraceae</taxon>
        <taxon>Choanephoroideae</taxon>
        <taxon>Choanephora</taxon>
    </lineage>
</organism>
<sequence>MNANWVIYAFALRTYSLSGMNDSNELLMKGLIRQHGSFDPMTMTTKTEQGDFPLKKRRPFD</sequence>
<evidence type="ECO:0000313" key="3">
    <source>
        <dbReference type="Proteomes" id="UP000093000"/>
    </source>
</evidence>
<evidence type="ECO:0000256" key="1">
    <source>
        <dbReference type="SAM" id="MobiDB-lite"/>
    </source>
</evidence>
<feature type="region of interest" description="Disordered" evidence="1">
    <location>
        <begin position="39"/>
        <end position="61"/>
    </location>
</feature>
<proteinExistence type="predicted"/>
<protein>
    <submittedName>
        <fullName evidence="2">Uncharacterized protein</fullName>
    </submittedName>
</protein>
<gene>
    <name evidence="2" type="ORF">A0J61_04590</name>
</gene>
<dbReference type="EMBL" id="LUGH01000228">
    <property type="protein sequence ID" value="OBZ87354.1"/>
    <property type="molecule type" value="Genomic_DNA"/>
</dbReference>
<comment type="caution">
    <text evidence="2">The sequence shown here is derived from an EMBL/GenBank/DDBJ whole genome shotgun (WGS) entry which is preliminary data.</text>
</comment>
<dbReference type="AlphaFoldDB" id="A0A1C7NJ59"/>
<name>A0A1C7NJ59_9FUNG</name>
<dbReference type="InParanoid" id="A0A1C7NJ59"/>